<dbReference type="GO" id="GO:0070842">
    <property type="term" value="P:aggresome assembly"/>
    <property type="evidence" value="ECO:0007669"/>
    <property type="project" value="TreeGrafter"/>
</dbReference>
<evidence type="ECO:0000313" key="8">
    <source>
        <dbReference type="EMBL" id="CAG6568472.1"/>
    </source>
</evidence>
<dbReference type="PROSITE" id="PS50089">
    <property type="entry name" value="ZF_RING_2"/>
    <property type="match status" value="1"/>
</dbReference>
<dbReference type="PANTHER" id="PTHR36754:SF2">
    <property type="entry name" value="E3 UBIQUITIN-PROTEIN LIGASE TRIM37"/>
    <property type="match status" value="1"/>
</dbReference>
<dbReference type="SUPFAM" id="SSF57845">
    <property type="entry name" value="B-box zinc-binding domain"/>
    <property type="match status" value="1"/>
</dbReference>
<dbReference type="GO" id="GO:0008270">
    <property type="term" value="F:zinc ion binding"/>
    <property type="evidence" value="ECO:0007669"/>
    <property type="project" value="UniProtKB-KW"/>
</dbReference>
<dbReference type="GO" id="GO:0005778">
    <property type="term" value="C:peroxisomal membrane"/>
    <property type="evidence" value="ECO:0007669"/>
    <property type="project" value="TreeGrafter"/>
</dbReference>
<keyword evidence="3" id="KW-0862">Zinc</keyword>
<feature type="domain" description="B box-type" evidence="7">
    <location>
        <begin position="89"/>
        <end position="131"/>
    </location>
</feature>
<proteinExistence type="predicted"/>
<dbReference type="EMBL" id="HBUE01280064">
    <property type="protein sequence ID" value="CAG6568472.1"/>
    <property type="molecule type" value="Transcribed_RNA"/>
</dbReference>
<dbReference type="InterPro" id="IPR053003">
    <property type="entry name" value="TRIM_RBCC_E3_ubiq-ligases"/>
</dbReference>
<dbReference type="EMBL" id="HBUE01174549">
    <property type="protein sequence ID" value="CAG6516954.1"/>
    <property type="molecule type" value="Transcribed_RNA"/>
</dbReference>
<dbReference type="InterPro" id="IPR013083">
    <property type="entry name" value="Znf_RING/FYVE/PHD"/>
</dbReference>
<keyword evidence="2 4" id="KW-0863">Zinc-finger</keyword>
<dbReference type="GO" id="GO:0031625">
    <property type="term" value="F:ubiquitin protein ligase binding"/>
    <property type="evidence" value="ECO:0007669"/>
    <property type="project" value="TreeGrafter"/>
</dbReference>
<feature type="coiled-coil region" evidence="5">
    <location>
        <begin position="162"/>
        <end position="210"/>
    </location>
</feature>
<accession>A0A8D8JDL0</accession>
<dbReference type="GO" id="GO:0051865">
    <property type="term" value="P:protein autoubiquitination"/>
    <property type="evidence" value="ECO:0007669"/>
    <property type="project" value="TreeGrafter"/>
</dbReference>
<dbReference type="GO" id="GO:0005164">
    <property type="term" value="F:tumor necrosis factor receptor binding"/>
    <property type="evidence" value="ECO:0007669"/>
    <property type="project" value="TreeGrafter"/>
</dbReference>
<dbReference type="GO" id="GO:0006513">
    <property type="term" value="P:protein monoubiquitination"/>
    <property type="evidence" value="ECO:0007669"/>
    <property type="project" value="TreeGrafter"/>
</dbReference>
<dbReference type="InterPro" id="IPR001841">
    <property type="entry name" value="Znf_RING"/>
</dbReference>
<dbReference type="AlphaFoldDB" id="A0A8D8JDL0"/>
<dbReference type="PANTHER" id="PTHR36754">
    <property type="entry name" value="E3 UBIQUITIN-PROTEIN LIGASE TRIM37"/>
    <property type="match status" value="1"/>
</dbReference>
<evidence type="ECO:0000259" key="7">
    <source>
        <dbReference type="PROSITE" id="PS50119"/>
    </source>
</evidence>
<dbReference type="Pfam" id="PF00643">
    <property type="entry name" value="zf-B_box"/>
    <property type="match status" value="1"/>
</dbReference>
<dbReference type="EMBL" id="HBUE01095378">
    <property type="protein sequence ID" value="CAG6483201.1"/>
    <property type="molecule type" value="Transcribed_RNA"/>
</dbReference>
<evidence type="ECO:0000256" key="5">
    <source>
        <dbReference type="SAM" id="Coils"/>
    </source>
</evidence>
<evidence type="ECO:0000256" key="4">
    <source>
        <dbReference type="PROSITE-ProRule" id="PRU00024"/>
    </source>
</evidence>
<evidence type="ECO:0000259" key="6">
    <source>
        <dbReference type="PROSITE" id="PS50089"/>
    </source>
</evidence>
<protein>
    <submittedName>
        <fullName evidence="8">E3 ubiquitin-protein ligase TRIM37</fullName>
    </submittedName>
</protein>
<evidence type="ECO:0000256" key="3">
    <source>
        <dbReference type="ARBA" id="ARBA00022833"/>
    </source>
</evidence>
<name>A0A8D8JDL0_CULPI</name>
<dbReference type="Gene3D" id="3.30.160.60">
    <property type="entry name" value="Classic Zinc Finger"/>
    <property type="match status" value="1"/>
</dbReference>
<reference evidence="8" key="1">
    <citation type="submission" date="2021-05" db="EMBL/GenBank/DDBJ databases">
        <authorList>
            <person name="Alioto T."/>
            <person name="Alioto T."/>
            <person name="Gomez Garrido J."/>
        </authorList>
    </citation>
    <scope>NUCLEOTIDE SEQUENCE</scope>
</reference>
<dbReference type="SUPFAM" id="SSF57850">
    <property type="entry name" value="RING/U-box"/>
    <property type="match status" value="1"/>
</dbReference>
<evidence type="ECO:0000256" key="1">
    <source>
        <dbReference type="ARBA" id="ARBA00022723"/>
    </source>
</evidence>
<feature type="domain" description="RING-type" evidence="6">
    <location>
        <begin position="21"/>
        <end position="60"/>
    </location>
</feature>
<dbReference type="CDD" id="cd19756">
    <property type="entry name" value="Bbox2"/>
    <property type="match status" value="1"/>
</dbReference>
<keyword evidence="5" id="KW-0175">Coiled coil</keyword>
<sequence length="367" mass="41738">MFHSSSSTMESTTELTRLLECRICLEGLQNCHICFYCSQPFCRACIDNWFKKDRKCPGCRTLLASQNCLVKVGTFDQIQEQLSRMLSDETRNRCSQHPKDRLSLFCEPCEECICASCLLSEQHRDHKDLAVLLEDIYDQYEEKLQFVLGRIETRKIIIKGSLNDVEDNLKSLTKQLEDETKILDANMSSIEKVRNQAEALLKAKKDATTLKAIMKILQSAESTLSEEAQTSAEINERLLKFFLINPATLEFQLDRADDDVDLVSELLTVDGFRWAVKLSSENALYLSLHEGIPGEYSVAVGDKPAKRLHFEFSSFVLVCEDAPLGMGMKPDTVVVVVHIQQARTFQEKCAQQERYIKRLEAEIAGSK</sequence>
<evidence type="ECO:0000256" key="2">
    <source>
        <dbReference type="ARBA" id="ARBA00022771"/>
    </source>
</evidence>
<organism evidence="8">
    <name type="scientific">Culex pipiens</name>
    <name type="common">House mosquito</name>
    <dbReference type="NCBI Taxonomy" id="7175"/>
    <lineage>
        <taxon>Eukaryota</taxon>
        <taxon>Metazoa</taxon>
        <taxon>Ecdysozoa</taxon>
        <taxon>Arthropoda</taxon>
        <taxon>Hexapoda</taxon>
        <taxon>Insecta</taxon>
        <taxon>Pterygota</taxon>
        <taxon>Neoptera</taxon>
        <taxon>Endopterygota</taxon>
        <taxon>Diptera</taxon>
        <taxon>Nematocera</taxon>
        <taxon>Culicoidea</taxon>
        <taxon>Culicidae</taxon>
        <taxon>Culicinae</taxon>
        <taxon>Culicini</taxon>
        <taxon>Culex</taxon>
        <taxon>Culex</taxon>
    </lineage>
</organism>
<dbReference type="PROSITE" id="PS50119">
    <property type="entry name" value="ZF_BBOX"/>
    <property type="match status" value="1"/>
</dbReference>
<dbReference type="GO" id="GO:0061630">
    <property type="term" value="F:ubiquitin protein ligase activity"/>
    <property type="evidence" value="ECO:0007669"/>
    <property type="project" value="TreeGrafter"/>
</dbReference>
<dbReference type="InterPro" id="IPR000315">
    <property type="entry name" value="Znf_B-box"/>
</dbReference>
<keyword evidence="1" id="KW-0479">Metal-binding</keyword>
<dbReference type="GO" id="GO:0016235">
    <property type="term" value="C:aggresome"/>
    <property type="evidence" value="ECO:0007669"/>
    <property type="project" value="TreeGrafter"/>
</dbReference>
<dbReference type="Gene3D" id="3.30.40.10">
    <property type="entry name" value="Zinc/RING finger domain, C3HC4 (zinc finger)"/>
    <property type="match status" value="1"/>
</dbReference>